<name>A0ABD2AID6_VESSQ</name>
<protein>
    <submittedName>
        <fullName evidence="1">Uncharacterized protein</fullName>
    </submittedName>
</protein>
<proteinExistence type="predicted"/>
<sequence>MVQISILISLIGFSKRRYFILLIFLYSLHYEKSQLENGTFCYEDKQQVMDDLRKVQNSFPIVLQRASHATNPPFWKLIYNSKRTYSYDDDHNDICIYSKR</sequence>
<accession>A0ABD2AID6</accession>
<dbReference type="AlphaFoldDB" id="A0ABD2AID6"/>
<dbReference type="EMBL" id="JAUDFV010000147">
    <property type="protein sequence ID" value="KAL2720379.1"/>
    <property type="molecule type" value="Genomic_DNA"/>
</dbReference>
<evidence type="ECO:0000313" key="2">
    <source>
        <dbReference type="Proteomes" id="UP001607302"/>
    </source>
</evidence>
<reference evidence="1 2" key="1">
    <citation type="journal article" date="2024" name="Ann. Entomol. Soc. Am.">
        <title>Genomic analyses of the southern and eastern yellowjacket wasps (Hymenoptera: Vespidae) reveal evolutionary signatures of social life.</title>
        <authorList>
            <person name="Catto M.A."/>
            <person name="Caine P.B."/>
            <person name="Orr S.E."/>
            <person name="Hunt B.G."/>
            <person name="Goodisman M.A.D."/>
        </authorList>
    </citation>
    <scope>NUCLEOTIDE SEQUENCE [LARGE SCALE GENOMIC DNA]</scope>
    <source>
        <strain evidence="1">233</strain>
        <tissue evidence="1">Head and thorax</tissue>
    </source>
</reference>
<comment type="caution">
    <text evidence="1">The sequence shown here is derived from an EMBL/GenBank/DDBJ whole genome shotgun (WGS) entry which is preliminary data.</text>
</comment>
<dbReference type="Proteomes" id="UP001607302">
    <property type="component" value="Unassembled WGS sequence"/>
</dbReference>
<gene>
    <name evidence="1" type="ORF">V1478_010645</name>
</gene>
<evidence type="ECO:0000313" key="1">
    <source>
        <dbReference type="EMBL" id="KAL2720379.1"/>
    </source>
</evidence>
<organism evidence="1 2">
    <name type="scientific">Vespula squamosa</name>
    <name type="common">Southern yellow jacket</name>
    <name type="synonym">Wasp</name>
    <dbReference type="NCBI Taxonomy" id="30214"/>
    <lineage>
        <taxon>Eukaryota</taxon>
        <taxon>Metazoa</taxon>
        <taxon>Ecdysozoa</taxon>
        <taxon>Arthropoda</taxon>
        <taxon>Hexapoda</taxon>
        <taxon>Insecta</taxon>
        <taxon>Pterygota</taxon>
        <taxon>Neoptera</taxon>
        <taxon>Endopterygota</taxon>
        <taxon>Hymenoptera</taxon>
        <taxon>Apocrita</taxon>
        <taxon>Aculeata</taxon>
        <taxon>Vespoidea</taxon>
        <taxon>Vespidae</taxon>
        <taxon>Vespinae</taxon>
        <taxon>Vespula</taxon>
    </lineage>
</organism>
<keyword evidence="2" id="KW-1185">Reference proteome</keyword>